<reference evidence="4" key="1">
    <citation type="submission" date="2021-01" db="EMBL/GenBank/DDBJ databases">
        <authorList>
            <person name="Corre E."/>
            <person name="Pelletier E."/>
            <person name="Niang G."/>
            <person name="Scheremetjew M."/>
            <person name="Finn R."/>
            <person name="Kale V."/>
            <person name="Holt S."/>
            <person name="Cochrane G."/>
            <person name="Meng A."/>
            <person name="Brown T."/>
            <person name="Cohen L."/>
        </authorList>
    </citation>
    <scope>NUCLEOTIDE SEQUENCE</scope>
    <source>
        <strain evidence="4">CCMP1381</strain>
    </source>
</reference>
<dbReference type="GO" id="GO:0003723">
    <property type="term" value="F:RNA binding"/>
    <property type="evidence" value="ECO:0007669"/>
    <property type="project" value="UniProtKB-UniRule"/>
</dbReference>
<sequence length="242" mass="27019">MKAPPTRSPPTKLGSQLPFEDDATSTRRKLFVAGIPRGGTRGGDKVNDLRARLKAWFEVEHHLQIVDVEGLDADRGYCFVTMASEEDANRALTLDPPKDTNTGPARIFKEIRRATVPVPRASEKCRPLSAEEVNAWRQSVDITGGKNVYRFIFILRAFFSLFVLLGFRPWKHEIGSRITPAPVMFWGGTHHVLGHGFSSFLFFIPPLNLPSMPTRASWSREEGGRCHDLFIGLPGFSISSLS</sequence>
<organism evidence="4">
    <name type="scientific">Octactis speculum</name>
    <dbReference type="NCBI Taxonomy" id="3111310"/>
    <lineage>
        <taxon>Eukaryota</taxon>
        <taxon>Sar</taxon>
        <taxon>Stramenopiles</taxon>
        <taxon>Ochrophyta</taxon>
        <taxon>Dictyochophyceae</taxon>
        <taxon>Dictyochales</taxon>
        <taxon>Dictyochaceae</taxon>
        <taxon>Octactis</taxon>
    </lineage>
</organism>
<keyword evidence="1" id="KW-0694">RNA-binding</keyword>
<evidence type="ECO:0000259" key="3">
    <source>
        <dbReference type="PROSITE" id="PS50102"/>
    </source>
</evidence>
<proteinExistence type="predicted"/>
<feature type="domain" description="RRM" evidence="3">
    <location>
        <begin position="28"/>
        <end position="123"/>
    </location>
</feature>
<dbReference type="InterPro" id="IPR012677">
    <property type="entry name" value="Nucleotide-bd_a/b_plait_sf"/>
</dbReference>
<gene>
    <name evidence="4" type="ORF">DSPE1174_LOCUS15076</name>
</gene>
<accession>A0A7S2CIR5</accession>
<evidence type="ECO:0000256" key="1">
    <source>
        <dbReference type="PROSITE-ProRule" id="PRU00176"/>
    </source>
</evidence>
<dbReference type="SUPFAM" id="SSF54928">
    <property type="entry name" value="RNA-binding domain, RBD"/>
    <property type="match status" value="1"/>
</dbReference>
<evidence type="ECO:0000313" key="4">
    <source>
        <dbReference type="EMBL" id="CAD9427112.1"/>
    </source>
</evidence>
<dbReference type="InterPro" id="IPR035979">
    <property type="entry name" value="RBD_domain_sf"/>
</dbReference>
<dbReference type="PROSITE" id="PS50102">
    <property type="entry name" value="RRM"/>
    <property type="match status" value="1"/>
</dbReference>
<name>A0A7S2CIR5_9STRA</name>
<dbReference type="Gene3D" id="3.30.70.330">
    <property type="match status" value="1"/>
</dbReference>
<dbReference type="CDD" id="cd00590">
    <property type="entry name" value="RRM_SF"/>
    <property type="match status" value="1"/>
</dbReference>
<feature type="region of interest" description="Disordered" evidence="2">
    <location>
        <begin position="1"/>
        <end position="20"/>
    </location>
</feature>
<protein>
    <recommendedName>
        <fullName evidence="3">RRM domain-containing protein</fullName>
    </recommendedName>
</protein>
<evidence type="ECO:0000256" key="2">
    <source>
        <dbReference type="SAM" id="MobiDB-lite"/>
    </source>
</evidence>
<dbReference type="EMBL" id="HBGS01029609">
    <property type="protein sequence ID" value="CAD9427112.1"/>
    <property type="molecule type" value="Transcribed_RNA"/>
</dbReference>
<dbReference type="AlphaFoldDB" id="A0A7S2CIR5"/>
<dbReference type="InterPro" id="IPR000504">
    <property type="entry name" value="RRM_dom"/>
</dbReference>